<feature type="transmembrane region" description="Helical" evidence="1">
    <location>
        <begin position="73"/>
        <end position="93"/>
    </location>
</feature>
<dbReference type="AlphaFoldDB" id="A0A6A6B110"/>
<dbReference type="EMBL" id="ML995499">
    <property type="protein sequence ID" value="KAF2137872.1"/>
    <property type="molecule type" value="Genomic_DNA"/>
</dbReference>
<dbReference type="Proteomes" id="UP000799438">
    <property type="component" value="Unassembled WGS sequence"/>
</dbReference>
<protein>
    <submittedName>
        <fullName evidence="2">Uncharacterized protein</fullName>
    </submittedName>
</protein>
<evidence type="ECO:0000313" key="2">
    <source>
        <dbReference type="EMBL" id="KAF2137872.1"/>
    </source>
</evidence>
<name>A0A6A6B110_9PEZI</name>
<keyword evidence="1" id="KW-1133">Transmembrane helix</keyword>
<organism evidence="2 3">
    <name type="scientific">Aplosporella prunicola CBS 121167</name>
    <dbReference type="NCBI Taxonomy" id="1176127"/>
    <lineage>
        <taxon>Eukaryota</taxon>
        <taxon>Fungi</taxon>
        <taxon>Dikarya</taxon>
        <taxon>Ascomycota</taxon>
        <taxon>Pezizomycotina</taxon>
        <taxon>Dothideomycetes</taxon>
        <taxon>Dothideomycetes incertae sedis</taxon>
        <taxon>Botryosphaeriales</taxon>
        <taxon>Aplosporellaceae</taxon>
        <taxon>Aplosporella</taxon>
    </lineage>
</organism>
<gene>
    <name evidence="2" type="ORF">K452DRAFT_312011</name>
</gene>
<accession>A0A6A6B110</accession>
<evidence type="ECO:0000313" key="3">
    <source>
        <dbReference type="Proteomes" id="UP000799438"/>
    </source>
</evidence>
<dbReference type="RefSeq" id="XP_033393587.1">
    <property type="nucleotide sequence ID" value="XM_033543500.1"/>
</dbReference>
<dbReference type="GeneID" id="54300997"/>
<sequence length="100" mass="11295">MPDMASAILNNAVATVPDPAIRILTPFELLVVFLLHLNFIFIPIELFFIWRLERDRQNQHPATVAHYKAAKGAGTVVFIGFAICCAIIKYRYFAGYTQPL</sequence>
<keyword evidence="1" id="KW-0812">Transmembrane</keyword>
<proteinExistence type="predicted"/>
<keyword evidence="1" id="KW-0472">Membrane</keyword>
<reference evidence="2" key="1">
    <citation type="journal article" date="2020" name="Stud. Mycol.">
        <title>101 Dothideomycetes genomes: a test case for predicting lifestyles and emergence of pathogens.</title>
        <authorList>
            <person name="Haridas S."/>
            <person name="Albert R."/>
            <person name="Binder M."/>
            <person name="Bloem J."/>
            <person name="Labutti K."/>
            <person name="Salamov A."/>
            <person name="Andreopoulos B."/>
            <person name="Baker S."/>
            <person name="Barry K."/>
            <person name="Bills G."/>
            <person name="Bluhm B."/>
            <person name="Cannon C."/>
            <person name="Castanera R."/>
            <person name="Culley D."/>
            <person name="Daum C."/>
            <person name="Ezra D."/>
            <person name="Gonzalez J."/>
            <person name="Henrissat B."/>
            <person name="Kuo A."/>
            <person name="Liang C."/>
            <person name="Lipzen A."/>
            <person name="Lutzoni F."/>
            <person name="Magnuson J."/>
            <person name="Mondo S."/>
            <person name="Nolan M."/>
            <person name="Ohm R."/>
            <person name="Pangilinan J."/>
            <person name="Park H.-J."/>
            <person name="Ramirez L."/>
            <person name="Alfaro M."/>
            <person name="Sun H."/>
            <person name="Tritt A."/>
            <person name="Yoshinaga Y."/>
            <person name="Zwiers L.-H."/>
            <person name="Turgeon B."/>
            <person name="Goodwin S."/>
            <person name="Spatafora J."/>
            <person name="Crous P."/>
            <person name="Grigoriev I."/>
        </authorList>
    </citation>
    <scope>NUCLEOTIDE SEQUENCE</scope>
    <source>
        <strain evidence="2">CBS 121167</strain>
    </source>
</reference>
<feature type="transmembrane region" description="Helical" evidence="1">
    <location>
        <begin position="29"/>
        <end position="52"/>
    </location>
</feature>
<evidence type="ECO:0000256" key="1">
    <source>
        <dbReference type="SAM" id="Phobius"/>
    </source>
</evidence>
<keyword evidence="3" id="KW-1185">Reference proteome</keyword>